<feature type="compositionally biased region" description="Pro residues" evidence="7">
    <location>
        <begin position="81"/>
        <end position="96"/>
    </location>
</feature>
<dbReference type="InterPro" id="IPR000387">
    <property type="entry name" value="Tyr_Pase_dom"/>
</dbReference>
<evidence type="ECO:0000259" key="8">
    <source>
        <dbReference type="PROSITE" id="PS50054"/>
    </source>
</evidence>
<dbReference type="GO" id="GO:0005737">
    <property type="term" value="C:cytoplasm"/>
    <property type="evidence" value="ECO:0007669"/>
    <property type="project" value="TreeGrafter"/>
</dbReference>
<dbReference type="GO" id="GO:0017017">
    <property type="term" value="F:MAP kinase tyrosine/serine/threonine phosphatase activity"/>
    <property type="evidence" value="ECO:0007669"/>
    <property type="project" value="TreeGrafter"/>
</dbReference>
<comment type="catalytic activity">
    <reaction evidence="5">
        <text>O-phospho-L-threonyl-[protein] + H2O = L-threonyl-[protein] + phosphate</text>
        <dbReference type="Rhea" id="RHEA:47004"/>
        <dbReference type="Rhea" id="RHEA-COMP:11060"/>
        <dbReference type="Rhea" id="RHEA-COMP:11605"/>
        <dbReference type="ChEBI" id="CHEBI:15377"/>
        <dbReference type="ChEBI" id="CHEBI:30013"/>
        <dbReference type="ChEBI" id="CHEBI:43474"/>
        <dbReference type="ChEBI" id="CHEBI:61977"/>
        <dbReference type="EC" id="3.1.3.16"/>
    </reaction>
</comment>
<feature type="active site" description="Phosphocysteine intermediate" evidence="6">
    <location>
        <position position="351"/>
    </location>
</feature>
<evidence type="ECO:0000313" key="11">
    <source>
        <dbReference type="Proteomes" id="UP000604046"/>
    </source>
</evidence>
<dbReference type="InterPro" id="IPR020422">
    <property type="entry name" value="TYR_PHOSPHATASE_DUAL_dom"/>
</dbReference>
<reference evidence="10" key="1">
    <citation type="submission" date="2021-02" db="EMBL/GenBank/DDBJ databases">
        <authorList>
            <person name="Dougan E. K."/>
            <person name="Rhodes N."/>
            <person name="Thang M."/>
            <person name="Chan C."/>
        </authorList>
    </citation>
    <scope>NUCLEOTIDE SEQUENCE</scope>
</reference>
<dbReference type="AlphaFoldDB" id="A0A812RSS4"/>
<feature type="compositionally biased region" description="Basic and acidic residues" evidence="7">
    <location>
        <begin position="137"/>
        <end position="155"/>
    </location>
</feature>
<keyword evidence="3" id="KW-0904">Protein phosphatase</keyword>
<accession>A0A812RSS4</accession>
<organism evidence="10 11">
    <name type="scientific">Symbiodinium natans</name>
    <dbReference type="NCBI Taxonomy" id="878477"/>
    <lineage>
        <taxon>Eukaryota</taxon>
        <taxon>Sar</taxon>
        <taxon>Alveolata</taxon>
        <taxon>Dinophyceae</taxon>
        <taxon>Suessiales</taxon>
        <taxon>Symbiodiniaceae</taxon>
        <taxon>Symbiodinium</taxon>
    </lineage>
</organism>
<dbReference type="SUPFAM" id="SSF52799">
    <property type="entry name" value="(Phosphotyrosine protein) phosphatases II"/>
    <property type="match status" value="1"/>
</dbReference>
<dbReference type="GO" id="GO:0008330">
    <property type="term" value="F:protein tyrosine/threonine phosphatase activity"/>
    <property type="evidence" value="ECO:0007669"/>
    <property type="project" value="TreeGrafter"/>
</dbReference>
<dbReference type="Gene3D" id="3.90.190.10">
    <property type="entry name" value="Protein tyrosine phosphatase superfamily"/>
    <property type="match status" value="1"/>
</dbReference>
<keyword evidence="2" id="KW-0378">Hydrolase</keyword>
<feature type="compositionally biased region" description="Basic and acidic residues" evidence="7">
    <location>
        <begin position="97"/>
        <end position="107"/>
    </location>
</feature>
<evidence type="ECO:0000313" key="10">
    <source>
        <dbReference type="EMBL" id="CAE7449075.1"/>
    </source>
</evidence>
<evidence type="ECO:0000256" key="2">
    <source>
        <dbReference type="ARBA" id="ARBA00022801"/>
    </source>
</evidence>
<proteinExistence type="inferred from homology"/>
<evidence type="ECO:0000256" key="5">
    <source>
        <dbReference type="ARBA" id="ARBA00048336"/>
    </source>
</evidence>
<dbReference type="OrthoDB" id="407780at2759"/>
<dbReference type="PROSITE" id="PS50054">
    <property type="entry name" value="TYR_PHOSPHATASE_DUAL"/>
    <property type="match status" value="1"/>
</dbReference>
<evidence type="ECO:0000256" key="4">
    <source>
        <dbReference type="ARBA" id="ARBA00047761"/>
    </source>
</evidence>
<dbReference type="PROSITE" id="PS00383">
    <property type="entry name" value="TYR_PHOSPHATASE_1"/>
    <property type="match status" value="1"/>
</dbReference>
<protein>
    <submittedName>
        <fullName evidence="10">Dusp3 protein</fullName>
    </submittedName>
</protein>
<comment type="catalytic activity">
    <reaction evidence="4">
        <text>O-phospho-L-seryl-[protein] + H2O = L-seryl-[protein] + phosphate</text>
        <dbReference type="Rhea" id="RHEA:20629"/>
        <dbReference type="Rhea" id="RHEA-COMP:9863"/>
        <dbReference type="Rhea" id="RHEA-COMP:11604"/>
        <dbReference type="ChEBI" id="CHEBI:15377"/>
        <dbReference type="ChEBI" id="CHEBI:29999"/>
        <dbReference type="ChEBI" id="CHEBI:43474"/>
        <dbReference type="ChEBI" id="CHEBI:83421"/>
        <dbReference type="EC" id="3.1.3.16"/>
    </reaction>
</comment>
<evidence type="ECO:0000256" key="6">
    <source>
        <dbReference type="PIRSR" id="PIRSR620405-1"/>
    </source>
</evidence>
<dbReference type="Pfam" id="PF00782">
    <property type="entry name" value="DSPc"/>
    <property type="match status" value="1"/>
</dbReference>
<dbReference type="SMART" id="SM00195">
    <property type="entry name" value="DSPc"/>
    <property type="match status" value="1"/>
</dbReference>
<feature type="domain" description="Tyrosine specific protein phosphatases" evidence="9">
    <location>
        <begin position="328"/>
        <end position="396"/>
    </location>
</feature>
<dbReference type="GO" id="GO:0033550">
    <property type="term" value="F:MAP kinase tyrosine phosphatase activity"/>
    <property type="evidence" value="ECO:0007669"/>
    <property type="project" value="TreeGrafter"/>
</dbReference>
<evidence type="ECO:0000256" key="3">
    <source>
        <dbReference type="ARBA" id="ARBA00022912"/>
    </source>
</evidence>
<dbReference type="PROSITE" id="PS50056">
    <property type="entry name" value="TYR_PHOSPHATASE_2"/>
    <property type="match status" value="1"/>
</dbReference>
<dbReference type="InterPro" id="IPR000340">
    <property type="entry name" value="Dual-sp_phosphatase_cat-dom"/>
</dbReference>
<feature type="region of interest" description="Disordered" evidence="7">
    <location>
        <begin position="194"/>
        <end position="215"/>
    </location>
</feature>
<feature type="domain" description="Tyrosine-protein phosphatase" evidence="8">
    <location>
        <begin position="253"/>
        <end position="409"/>
    </location>
</feature>
<dbReference type="GO" id="GO:0004722">
    <property type="term" value="F:protein serine/threonine phosphatase activity"/>
    <property type="evidence" value="ECO:0007669"/>
    <property type="project" value="UniProtKB-EC"/>
</dbReference>
<dbReference type="InterPro" id="IPR016130">
    <property type="entry name" value="Tyr_Pase_AS"/>
</dbReference>
<dbReference type="InterPro" id="IPR020405">
    <property type="entry name" value="Atypical_DUSP_subfamA"/>
</dbReference>
<sequence length="409" mass="45339">MAPDQVEKWLRGLGSMLPREAISALVEEVHRQGMDGESFDVLIASRAMPALGDAVRPAHMAMLRRCWNANKPFASSSSKPSPSPGMTPQRFAPPPRVKAEKETDADHNGQSCQQLQRGQPGLELPEPPEPPELAEPEEGHMPLDCLSPEHAEPENGLKSSTPLSSAMMKQKAAKPPQVPRLDLSFLRNKGNSESLLKHEWKPGRPSQAGSTTSSAEMVKRSGFASASPEDQQRIAEFYGYRDEGFVATMTGLRTDLIRPRLYVGNMADDAYWPMLKKLGITHIVNCAIEAQKVSPAYESHGIQYLFLPWQDREEETQSLTRQRFRSLKGATKYVHGALQDRKSNNVVLVHCVQGLSRSAALVCAYLMEFEGLGLDRALSEVKSKHKGCLTSPHWQTLLHKFNAELLRGT</sequence>
<feature type="compositionally biased region" description="Polar residues" evidence="7">
    <location>
        <begin position="108"/>
        <end position="117"/>
    </location>
</feature>
<dbReference type="CDD" id="cd14498">
    <property type="entry name" value="DSP"/>
    <property type="match status" value="1"/>
</dbReference>
<keyword evidence="11" id="KW-1185">Reference proteome</keyword>
<gene>
    <name evidence="10" type="primary">Dusp3</name>
    <name evidence="10" type="ORF">SNAT2548_LOCUS24530</name>
</gene>
<dbReference type="PANTHER" id="PTHR10159:SF519">
    <property type="entry name" value="DUAL SPECIFICITY PROTEIN PHOSPHATASE MPK3"/>
    <property type="match status" value="1"/>
</dbReference>
<comment type="similarity">
    <text evidence="1">Belongs to the protein-tyrosine phosphatase family. Non-receptor class dual specificity subfamily.</text>
</comment>
<dbReference type="Proteomes" id="UP000604046">
    <property type="component" value="Unassembled WGS sequence"/>
</dbReference>
<dbReference type="InterPro" id="IPR029021">
    <property type="entry name" value="Prot-tyrosine_phosphatase-like"/>
</dbReference>
<evidence type="ECO:0000259" key="9">
    <source>
        <dbReference type="PROSITE" id="PS50056"/>
    </source>
</evidence>
<feature type="region of interest" description="Disordered" evidence="7">
    <location>
        <begin position="72"/>
        <end position="182"/>
    </location>
</feature>
<dbReference type="PRINTS" id="PR01909">
    <property type="entry name" value="ADSPHPHTASEA"/>
</dbReference>
<dbReference type="EMBL" id="CAJNDS010002361">
    <property type="protein sequence ID" value="CAE7449075.1"/>
    <property type="molecule type" value="Genomic_DNA"/>
</dbReference>
<comment type="caution">
    <text evidence="10">The sequence shown here is derived from an EMBL/GenBank/DDBJ whole genome shotgun (WGS) entry which is preliminary data.</text>
</comment>
<dbReference type="PANTHER" id="PTHR10159">
    <property type="entry name" value="DUAL SPECIFICITY PROTEIN PHOSPHATASE"/>
    <property type="match status" value="1"/>
</dbReference>
<dbReference type="GO" id="GO:0043409">
    <property type="term" value="P:negative regulation of MAPK cascade"/>
    <property type="evidence" value="ECO:0007669"/>
    <property type="project" value="TreeGrafter"/>
</dbReference>
<name>A0A812RSS4_9DINO</name>
<evidence type="ECO:0000256" key="7">
    <source>
        <dbReference type="SAM" id="MobiDB-lite"/>
    </source>
</evidence>
<evidence type="ECO:0000256" key="1">
    <source>
        <dbReference type="ARBA" id="ARBA00008601"/>
    </source>
</evidence>